<accession>A0A382NHJ9</accession>
<evidence type="ECO:0000313" key="2">
    <source>
        <dbReference type="EMBL" id="SVC60669.1"/>
    </source>
</evidence>
<feature type="compositionally biased region" description="Polar residues" evidence="1">
    <location>
        <begin position="1"/>
        <end position="10"/>
    </location>
</feature>
<protein>
    <submittedName>
        <fullName evidence="2">Uncharacterized protein</fullName>
    </submittedName>
</protein>
<dbReference type="AlphaFoldDB" id="A0A382NHJ9"/>
<gene>
    <name evidence="2" type="ORF">METZ01_LOCUS313523</name>
</gene>
<dbReference type="EMBL" id="UINC01100536">
    <property type="protein sequence ID" value="SVC60669.1"/>
    <property type="molecule type" value="Genomic_DNA"/>
</dbReference>
<feature type="region of interest" description="Disordered" evidence="1">
    <location>
        <begin position="1"/>
        <end position="43"/>
    </location>
</feature>
<proteinExistence type="predicted"/>
<sequence>MKMNSTQLNGYDTLDAIQKNNENTHLETEQNGNLDKNHSKDEDIKVMPQQNYSAQKTDVLTGTEQAILHGLFGTEKPSEMSFYGQSDLGHIHRGQLMDISG</sequence>
<evidence type="ECO:0000256" key="1">
    <source>
        <dbReference type="SAM" id="MobiDB-lite"/>
    </source>
</evidence>
<organism evidence="2">
    <name type="scientific">marine metagenome</name>
    <dbReference type="NCBI Taxonomy" id="408172"/>
    <lineage>
        <taxon>unclassified sequences</taxon>
        <taxon>metagenomes</taxon>
        <taxon>ecological metagenomes</taxon>
    </lineage>
</organism>
<reference evidence="2" key="1">
    <citation type="submission" date="2018-05" db="EMBL/GenBank/DDBJ databases">
        <authorList>
            <person name="Lanie J.A."/>
            <person name="Ng W.-L."/>
            <person name="Kazmierczak K.M."/>
            <person name="Andrzejewski T.M."/>
            <person name="Davidsen T.M."/>
            <person name="Wayne K.J."/>
            <person name="Tettelin H."/>
            <person name="Glass J.I."/>
            <person name="Rusch D."/>
            <person name="Podicherti R."/>
            <person name="Tsui H.-C.T."/>
            <person name="Winkler M.E."/>
        </authorList>
    </citation>
    <scope>NUCLEOTIDE SEQUENCE</scope>
</reference>
<name>A0A382NHJ9_9ZZZZ</name>